<dbReference type="Proteomes" id="UP001066276">
    <property type="component" value="Chromosome 8"/>
</dbReference>
<proteinExistence type="predicted"/>
<dbReference type="AlphaFoldDB" id="A0AAV7NWV3"/>
<accession>A0AAV7NWV3</accession>
<organism evidence="1 2">
    <name type="scientific">Pleurodeles waltl</name>
    <name type="common">Iberian ribbed newt</name>
    <dbReference type="NCBI Taxonomy" id="8319"/>
    <lineage>
        <taxon>Eukaryota</taxon>
        <taxon>Metazoa</taxon>
        <taxon>Chordata</taxon>
        <taxon>Craniata</taxon>
        <taxon>Vertebrata</taxon>
        <taxon>Euteleostomi</taxon>
        <taxon>Amphibia</taxon>
        <taxon>Batrachia</taxon>
        <taxon>Caudata</taxon>
        <taxon>Salamandroidea</taxon>
        <taxon>Salamandridae</taxon>
        <taxon>Pleurodelinae</taxon>
        <taxon>Pleurodeles</taxon>
    </lineage>
</organism>
<sequence>MSDNRRETLKDLCVPPPNGRLMERYNRYKAVLVTLAIRIVVVASVDDKVEEAIVNCGAAGNIWLIDDGDAIDGAVDDSLVEDGVRDDGLVDGCIIDGGTINSRPFDDDVKVVDCYLVAGFFIDGTLEVYTLVGEMGVSMAVVDDVVDDDRQVHRTVAG</sequence>
<evidence type="ECO:0000313" key="1">
    <source>
        <dbReference type="EMBL" id="KAJ1120531.1"/>
    </source>
</evidence>
<gene>
    <name evidence="1" type="ORF">NDU88_008696</name>
</gene>
<protein>
    <submittedName>
        <fullName evidence="1">Uncharacterized protein</fullName>
    </submittedName>
</protein>
<name>A0AAV7NWV3_PLEWA</name>
<comment type="caution">
    <text evidence="1">The sequence shown here is derived from an EMBL/GenBank/DDBJ whole genome shotgun (WGS) entry which is preliminary data.</text>
</comment>
<reference evidence="1" key="1">
    <citation type="journal article" date="2022" name="bioRxiv">
        <title>Sequencing and chromosome-scale assembly of the giantPleurodeles waltlgenome.</title>
        <authorList>
            <person name="Brown T."/>
            <person name="Elewa A."/>
            <person name="Iarovenko S."/>
            <person name="Subramanian E."/>
            <person name="Araus A.J."/>
            <person name="Petzold A."/>
            <person name="Susuki M."/>
            <person name="Suzuki K.-i.T."/>
            <person name="Hayashi T."/>
            <person name="Toyoda A."/>
            <person name="Oliveira C."/>
            <person name="Osipova E."/>
            <person name="Leigh N.D."/>
            <person name="Simon A."/>
            <person name="Yun M.H."/>
        </authorList>
    </citation>
    <scope>NUCLEOTIDE SEQUENCE</scope>
    <source>
        <strain evidence="1">20211129_DDA</strain>
        <tissue evidence="1">Liver</tissue>
    </source>
</reference>
<keyword evidence="2" id="KW-1185">Reference proteome</keyword>
<evidence type="ECO:0000313" key="2">
    <source>
        <dbReference type="Proteomes" id="UP001066276"/>
    </source>
</evidence>
<dbReference type="EMBL" id="JANPWB010000012">
    <property type="protein sequence ID" value="KAJ1120531.1"/>
    <property type="molecule type" value="Genomic_DNA"/>
</dbReference>